<dbReference type="Pfam" id="PF12783">
    <property type="entry name" value="Sec7-like_HUS"/>
    <property type="match status" value="1"/>
</dbReference>
<dbReference type="AlphaFoldDB" id="A0A9N9F4Z7"/>
<evidence type="ECO:0000259" key="2">
    <source>
        <dbReference type="Pfam" id="PF12783"/>
    </source>
</evidence>
<dbReference type="PANTHER" id="PTHR10663">
    <property type="entry name" value="GUANYL-NUCLEOTIDE EXCHANGE FACTOR"/>
    <property type="match status" value="1"/>
</dbReference>
<dbReference type="EMBL" id="CAJVPJ010000306">
    <property type="protein sequence ID" value="CAG8509347.1"/>
    <property type="molecule type" value="Genomic_DNA"/>
</dbReference>
<dbReference type="GO" id="GO:0005794">
    <property type="term" value="C:Golgi apparatus"/>
    <property type="evidence" value="ECO:0007669"/>
    <property type="project" value="UniProtKB-ARBA"/>
</dbReference>
<evidence type="ECO:0000256" key="1">
    <source>
        <dbReference type="SAM" id="MobiDB-lite"/>
    </source>
</evidence>
<proteinExistence type="predicted"/>
<gene>
    <name evidence="3" type="ORF">POCULU_LOCUS2987</name>
</gene>
<evidence type="ECO:0000313" key="4">
    <source>
        <dbReference type="Proteomes" id="UP000789572"/>
    </source>
</evidence>
<keyword evidence="4" id="KW-1185">Reference proteome</keyword>
<evidence type="ECO:0000313" key="3">
    <source>
        <dbReference type="EMBL" id="CAG8509347.1"/>
    </source>
</evidence>
<feature type="domain" description="Mon2/Sec7/BIG1-like HUS" evidence="2">
    <location>
        <begin position="263"/>
        <end position="444"/>
    </location>
</feature>
<comment type="caution">
    <text evidence="3">The sequence shown here is derived from an EMBL/GenBank/DDBJ whole genome shotgun (WGS) entry which is preliminary data.</text>
</comment>
<accession>A0A9N9F4Z7</accession>
<feature type="compositionally biased region" description="Acidic residues" evidence="1">
    <location>
        <begin position="140"/>
        <end position="152"/>
    </location>
</feature>
<dbReference type="InterPro" id="IPR032691">
    <property type="entry name" value="Mon2/Sec7/BIG1-like_HUS"/>
</dbReference>
<protein>
    <submittedName>
        <fullName evidence="3">3517_t:CDS:1</fullName>
    </submittedName>
</protein>
<reference evidence="3" key="1">
    <citation type="submission" date="2021-06" db="EMBL/GenBank/DDBJ databases">
        <authorList>
            <person name="Kallberg Y."/>
            <person name="Tangrot J."/>
            <person name="Rosling A."/>
        </authorList>
    </citation>
    <scope>NUCLEOTIDE SEQUENCE</scope>
    <source>
        <strain evidence="3">IA702</strain>
    </source>
</reference>
<dbReference type="PANTHER" id="PTHR10663:SF388">
    <property type="entry name" value="GOLGI-SPECIFIC BREFELDIN A-RESISTANCE GUANINE NUCLEOTIDE EXCHANGE FACTOR 1"/>
    <property type="match status" value="1"/>
</dbReference>
<dbReference type="Proteomes" id="UP000789572">
    <property type="component" value="Unassembled WGS sequence"/>
</dbReference>
<dbReference type="OrthoDB" id="10258608at2759"/>
<sequence length="456" mass="51070">MTDDVGYRNQESPLMVGFTNLRKQLASVSDLQELDAVSLLEPFLEVIRSGDTNGPITSTALSSVEKLLTYAIINKKSPNLPNAATHCKFEASDSVSDEFVLLKILQVRRLALTKMLRRSAEHTMVVMIQTTFQRLKDLSEDSDNSPSSEDEGNSNAPSLDSQVRMAPPDPKSPHLPLSPNNENEIPNLMTNLNNLSVSATEEVNDNEYLQIQERTLNTQAHRLQRTTLAIKHKTVNRSFLSALTDVADEEEDNEPRPFGLPSIRELLRVLISLLNPHDHQHTDTMRLMALSILNVAFEVGGRTMGRFESLRNLVVDDLCKSLFQREHCFTYSHAPQNSTVFDTLRPHLKFQQELYLSFLIERLTPASALPSAAFNTDISLMLDGNDSPHASGTSTPLNTLRDKSIRGSSDATVATGEVRELLLESLGQLAREPTFMVDLWVNYDFVVIYSKMLSRF</sequence>
<organism evidence="3 4">
    <name type="scientific">Paraglomus occultum</name>
    <dbReference type="NCBI Taxonomy" id="144539"/>
    <lineage>
        <taxon>Eukaryota</taxon>
        <taxon>Fungi</taxon>
        <taxon>Fungi incertae sedis</taxon>
        <taxon>Mucoromycota</taxon>
        <taxon>Glomeromycotina</taxon>
        <taxon>Glomeromycetes</taxon>
        <taxon>Paraglomerales</taxon>
        <taxon>Paraglomeraceae</taxon>
        <taxon>Paraglomus</taxon>
    </lineage>
</organism>
<feature type="region of interest" description="Disordered" evidence="1">
    <location>
        <begin position="137"/>
        <end position="184"/>
    </location>
</feature>
<name>A0A9N9F4Z7_9GLOM</name>